<protein>
    <submittedName>
        <fullName evidence="2">Uncharacterized protein</fullName>
    </submittedName>
</protein>
<keyword evidence="3" id="KW-1185">Reference proteome</keyword>
<feature type="signal peptide" evidence="1">
    <location>
        <begin position="1"/>
        <end position="21"/>
    </location>
</feature>
<dbReference type="AlphaFoldDB" id="A0A9P8HKC4"/>
<evidence type="ECO:0000313" key="3">
    <source>
        <dbReference type="Proteomes" id="UP000826573"/>
    </source>
</evidence>
<gene>
    <name evidence="2" type="ORF">TsFJ059_008148</name>
</gene>
<accession>A0A9P8HKC4</accession>
<proteinExistence type="predicted"/>
<comment type="caution">
    <text evidence="2">The sequence shown here is derived from an EMBL/GenBank/DDBJ whole genome shotgun (WGS) entry which is preliminary data.</text>
</comment>
<organism evidence="2 3">
    <name type="scientific">Trichoderma semiorbis</name>
    <dbReference type="NCBI Taxonomy" id="1491008"/>
    <lineage>
        <taxon>Eukaryota</taxon>
        <taxon>Fungi</taxon>
        <taxon>Dikarya</taxon>
        <taxon>Ascomycota</taxon>
        <taxon>Pezizomycotina</taxon>
        <taxon>Sordariomycetes</taxon>
        <taxon>Hypocreomycetidae</taxon>
        <taxon>Hypocreales</taxon>
        <taxon>Hypocreaceae</taxon>
        <taxon>Trichoderma</taxon>
    </lineage>
</organism>
<evidence type="ECO:0000256" key="1">
    <source>
        <dbReference type="SAM" id="SignalP"/>
    </source>
</evidence>
<reference evidence="2 3" key="1">
    <citation type="submission" date="2021-08" db="EMBL/GenBank/DDBJ databases">
        <title>The highly contiguous genome resource for Trichoderma semiorbis FJ059, a fungal antagonistic to plant pathogens.</title>
        <authorList>
            <person name="Liu T."/>
        </authorList>
    </citation>
    <scope>NUCLEOTIDE SEQUENCE [LARGE SCALE GENOMIC DNA]</scope>
    <source>
        <strain evidence="2 3">FJ059</strain>
    </source>
</reference>
<sequence length="122" mass="13126">MTGPLPLFLTLLAAQVSLVRSATPPHLPANVTALPYDPRPAPSYMVDNQHNYYHTAPDKGKQNGPVWRYSGSLEKFMTNLGKGTVIRGGYNGFNGTCHDLALMVATMGLQGSSIRINVGPTN</sequence>
<dbReference type="Proteomes" id="UP000826573">
    <property type="component" value="Unassembled WGS sequence"/>
</dbReference>
<evidence type="ECO:0000313" key="2">
    <source>
        <dbReference type="EMBL" id="KAH0523097.1"/>
    </source>
</evidence>
<feature type="chain" id="PRO_5040461194" evidence="1">
    <location>
        <begin position="22"/>
        <end position="122"/>
    </location>
</feature>
<keyword evidence="1" id="KW-0732">Signal</keyword>
<name>A0A9P8HKC4_9HYPO</name>
<dbReference type="EMBL" id="JAIMJC010000006">
    <property type="protein sequence ID" value="KAH0523097.1"/>
    <property type="molecule type" value="Genomic_DNA"/>
</dbReference>